<feature type="domain" description="ELYS-like" evidence="3">
    <location>
        <begin position="229"/>
        <end position="318"/>
    </location>
</feature>
<gene>
    <name evidence="4" type="primary">ORF13904</name>
</gene>
<proteinExistence type="predicted"/>
<keyword evidence="2" id="KW-0539">Nucleus</keyword>
<protein>
    <recommendedName>
        <fullName evidence="3">ELYS-like domain-containing protein</fullName>
    </recommendedName>
</protein>
<dbReference type="PANTHER" id="PTHR21583:SF8">
    <property type="entry name" value="PROTEIN ELYS"/>
    <property type="match status" value="1"/>
</dbReference>
<evidence type="ECO:0000256" key="2">
    <source>
        <dbReference type="ARBA" id="ARBA00023242"/>
    </source>
</evidence>
<dbReference type="InterPro" id="IPR025151">
    <property type="entry name" value="ELYS_dom"/>
</dbReference>
<accession>A0A0B6Y5N0</accession>
<feature type="non-terminal residue" evidence="4">
    <location>
        <position position="319"/>
    </location>
</feature>
<dbReference type="InterPro" id="IPR052620">
    <property type="entry name" value="ELYS/MEL-28_NucAsmblyFactor"/>
</dbReference>
<organism evidence="4">
    <name type="scientific">Arion vulgaris</name>
    <dbReference type="NCBI Taxonomy" id="1028688"/>
    <lineage>
        <taxon>Eukaryota</taxon>
        <taxon>Metazoa</taxon>
        <taxon>Spiralia</taxon>
        <taxon>Lophotrochozoa</taxon>
        <taxon>Mollusca</taxon>
        <taxon>Gastropoda</taxon>
        <taxon>Heterobranchia</taxon>
        <taxon>Euthyneura</taxon>
        <taxon>Panpulmonata</taxon>
        <taxon>Eupulmonata</taxon>
        <taxon>Stylommatophora</taxon>
        <taxon>Helicina</taxon>
        <taxon>Arionoidea</taxon>
        <taxon>Arionidae</taxon>
        <taxon>Arion</taxon>
    </lineage>
</organism>
<dbReference type="Pfam" id="PF13934">
    <property type="entry name" value="ELYS"/>
    <property type="match status" value="1"/>
</dbReference>
<dbReference type="AlphaFoldDB" id="A0A0B6Y5N0"/>
<evidence type="ECO:0000256" key="1">
    <source>
        <dbReference type="ARBA" id="ARBA00004123"/>
    </source>
</evidence>
<evidence type="ECO:0000259" key="3">
    <source>
        <dbReference type="Pfam" id="PF13934"/>
    </source>
</evidence>
<dbReference type="PANTHER" id="PTHR21583">
    <property type="entry name" value="ELYS PROTEIN"/>
    <property type="match status" value="1"/>
</dbReference>
<dbReference type="GO" id="GO:0005634">
    <property type="term" value="C:nucleus"/>
    <property type="evidence" value="ECO:0007669"/>
    <property type="project" value="UniProtKB-SubCell"/>
</dbReference>
<comment type="subcellular location">
    <subcellularLocation>
        <location evidence="1">Nucleus</location>
    </subcellularLocation>
</comment>
<evidence type="ECO:0000313" key="4">
    <source>
        <dbReference type="EMBL" id="CEK51617.1"/>
    </source>
</evidence>
<sequence>WQGQLLCQLAQHGSQILVQPADFYHQCHRARLLPQNYEELKTNSIDYQRTVLLNMALEHGITSTLVPQCIQQWADGEFTEQGCSLSFLLNWAWNRVISIKQTWDVTCEMLYDWSGHHVDSRTDWQLESLTQSLSNMKQIFSSLIAQSSPTTERGEVEMELRQDVVSILLLHFNVVRWCVSFSLLPEIDEISDAQPGLFPFPINSLREKYTKKRAELCSMKGIVKDLNLLLIDDFLDCQGSHIKKMWKTLGGNGLYPPPSMQAVANMYLIEEVSTEVKHAVTLYLLQDLAALTKNESGEAIIASFIQRFMLSPGLVHQVQ</sequence>
<name>A0A0B6Y5N0_9EUPU</name>
<reference evidence="4" key="1">
    <citation type="submission" date="2014-12" db="EMBL/GenBank/DDBJ databases">
        <title>Insight into the proteome of Arion vulgaris.</title>
        <authorList>
            <person name="Aradska J."/>
            <person name="Bulat T."/>
            <person name="Smidak R."/>
            <person name="Sarate P."/>
            <person name="Gangsoo J."/>
            <person name="Sialana F."/>
            <person name="Bilban M."/>
            <person name="Lubec G."/>
        </authorList>
    </citation>
    <scope>NUCLEOTIDE SEQUENCE</scope>
    <source>
        <tissue evidence="4">Skin</tissue>
    </source>
</reference>
<feature type="non-terminal residue" evidence="4">
    <location>
        <position position="1"/>
    </location>
</feature>
<dbReference type="EMBL" id="HACG01004752">
    <property type="protein sequence ID" value="CEK51617.1"/>
    <property type="molecule type" value="Transcribed_RNA"/>
</dbReference>